<dbReference type="AlphaFoldDB" id="A0AAV8PC80"/>
<dbReference type="EMBL" id="JAQQAF010000006">
    <property type="protein sequence ID" value="KAJ8476956.1"/>
    <property type="molecule type" value="Genomic_DNA"/>
</dbReference>
<reference evidence="1 2" key="1">
    <citation type="submission" date="2022-12" db="EMBL/GenBank/DDBJ databases">
        <title>Chromosome-scale assembly of the Ensete ventricosum genome.</title>
        <authorList>
            <person name="Dussert Y."/>
            <person name="Stocks J."/>
            <person name="Wendawek A."/>
            <person name="Woldeyes F."/>
            <person name="Nichols R.A."/>
            <person name="Borrell J.S."/>
        </authorList>
    </citation>
    <scope>NUCLEOTIDE SEQUENCE [LARGE SCALE GENOMIC DNA]</scope>
    <source>
        <strain evidence="2">cv. Maze</strain>
        <tissue evidence="1">Seeds</tissue>
    </source>
</reference>
<gene>
    <name evidence="1" type="ORF">OPV22_020683</name>
</gene>
<organism evidence="1 2">
    <name type="scientific">Ensete ventricosum</name>
    <name type="common">Abyssinian banana</name>
    <name type="synonym">Musa ensete</name>
    <dbReference type="NCBI Taxonomy" id="4639"/>
    <lineage>
        <taxon>Eukaryota</taxon>
        <taxon>Viridiplantae</taxon>
        <taxon>Streptophyta</taxon>
        <taxon>Embryophyta</taxon>
        <taxon>Tracheophyta</taxon>
        <taxon>Spermatophyta</taxon>
        <taxon>Magnoliopsida</taxon>
        <taxon>Liliopsida</taxon>
        <taxon>Zingiberales</taxon>
        <taxon>Musaceae</taxon>
        <taxon>Ensete</taxon>
    </lineage>
</organism>
<sequence length="129" mass="14116">MQSPPSLSCDVLCGTPHDAYHRTGAVQGGRSPPPQTTPKAHAGVVGILSNGVHIALAFPLGTVHGLRRPQICSGEQSPAVAIACWILHFVLSRNCCRAHHLHGEMMQPNEQFLRRMPRHLPQSFFFQPL</sequence>
<comment type="caution">
    <text evidence="1">The sequence shown here is derived from an EMBL/GenBank/DDBJ whole genome shotgun (WGS) entry which is preliminary data.</text>
</comment>
<name>A0AAV8PC80_ENSVE</name>
<accession>A0AAV8PC80</accession>
<evidence type="ECO:0000313" key="1">
    <source>
        <dbReference type="EMBL" id="KAJ8476956.1"/>
    </source>
</evidence>
<proteinExistence type="predicted"/>
<dbReference type="Proteomes" id="UP001222027">
    <property type="component" value="Unassembled WGS sequence"/>
</dbReference>
<evidence type="ECO:0000313" key="2">
    <source>
        <dbReference type="Proteomes" id="UP001222027"/>
    </source>
</evidence>
<keyword evidence="2" id="KW-1185">Reference proteome</keyword>
<protein>
    <submittedName>
        <fullName evidence="1">Uncharacterized protein</fullName>
    </submittedName>
</protein>